<sequence length="261" mass="28259">MEPDESPVDPDGWRIRRSMKDREHDPATLDASCRRRLLPTIAEHVARLAASIRSSDPVHREAGDALTAWIAANFRPGRSLPVVAVCTGNSRRSVLAAAMGNVAAAYWGLPEVRFHSGGTHPIAVDPRTVAALRAIGVEVEPTGAEAPTAGWRGGNAVYRFCWGTPRDPADASELASVVFSKHYNHPGNPQAGFAALMVCDEADVACPAVRGASLRLSMPFADPKAHDGTPDEAANYAERRDEIGRLLLWVMMRARHRLSCR</sequence>
<dbReference type="Proteomes" id="UP000280296">
    <property type="component" value="Unassembled WGS sequence"/>
</dbReference>
<reference evidence="2 3" key="1">
    <citation type="submission" date="2018-12" db="EMBL/GenBank/DDBJ databases">
        <authorList>
            <person name="Toschakov S.V."/>
        </authorList>
    </citation>
    <scope>NUCLEOTIDE SEQUENCE [LARGE SCALE GENOMIC DNA]</scope>
    <source>
        <strain evidence="2 3">GM2012</strain>
    </source>
</reference>
<accession>A0A432MKJ3</accession>
<dbReference type="RefSeq" id="WP_158633453.1">
    <property type="nucleotide sequence ID" value="NZ_RYZH01000015.1"/>
</dbReference>
<proteinExistence type="predicted"/>
<gene>
    <name evidence="2" type="ORF">TsocGM_09440</name>
</gene>
<organism evidence="2 3">
    <name type="scientific">Tautonia sociabilis</name>
    <dbReference type="NCBI Taxonomy" id="2080755"/>
    <lineage>
        <taxon>Bacteria</taxon>
        <taxon>Pseudomonadati</taxon>
        <taxon>Planctomycetota</taxon>
        <taxon>Planctomycetia</taxon>
        <taxon>Isosphaerales</taxon>
        <taxon>Isosphaeraceae</taxon>
        <taxon>Tautonia</taxon>
    </lineage>
</organism>
<dbReference type="SUPFAM" id="SSF52788">
    <property type="entry name" value="Phosphotyrosine protein phosphatases I"/>
    <property type="match status" value="1"/>
</dbReference>
<feature type="region of interest" description="Disordered" evidence="1">
    <location>
        <begin position="1"/>
        <end position="27"/>
    </location>
</feature>
<comment type="caution">
    <text evidence="2">The sequence shown here is derived from an EMBL/GenBank/DDBJ whole genome shotgun (WGS) entry which is preliminary data.</text>
</comment>
<dbReference type="EMBL" id="RYZH01000015">
    <property type="protein sequence ID" value="RUL87943.1"/>
    <property type="molecule type" value="Genomic_DNA"/>
</dbReference>
<evidence type="ECO:0008006" key="4">
    <source>
        <dbReference type="Google" id="ProtNLM"/>
    </source>
</evidence>
<dbReference type="Gene3D" id="3.40.50.2300">
    <property type="match status" value="1"/>
</dbReference>
<name>A0A432MKJ3_9BACT</name>
<evidence type="ECO:0000313" key="2">
    <source>
        <dbReference type="EMBL" id="RUL87943.1"/>
    </source>
</evidence>
<dbReference type="OrthoDB" id="9784339at2"/>
<dbReference type="InterPro" id="IPR036196">
    <property type="entry name" value="Ptyr_pPase_sf"/>
</dbReference>
<reference evidence="2 3" key="2">
    <citation type="submission" date="2019-01" db="EMBL/GenBank/DDBJ databases">
        <title>Tautonia sociabilis, a novel thermotolerant planctomycete of Isosphaeraceae family, isolated from a 4000 m deep subterranean habitat.</title>
        <authorList>
            <person name="Kovaleva O.L."/>
            <person name="Elcheninov A.G."/>
            <person name="Van Heerden E."/>
            <person name="Toshchakov S.V."/>
            <person name="Novikov A."/>
            <person name="Bonch-Osmolovskaya E.A."/>
            <person name="Kublanov I.V."/>
        </authorList>
    </citation>
    <scope>NUCLEOTIDE SEQUENCE [LARGE SCALE GENOMIC DNA]</scope>
    <source>
        <strain evidence="2 3">GM2012</strain>
    </source>
</reference>
<feature type="compositionally biased region" description="Basic and acidic residues" evidence="1">
    <location>
        <begin position="11"/>
        <end position="27"/>
    </location>
</feature>
<dbReference type="PANTHER" id="PTHR43428:SF1">
    <property type="entry name" value="ARSENATE REDUCTASE"/>
    <property type="match status" value="1"/>
</dbReference>
<evidence type="ECO:0000256" key="1">
    <source>
        <dbReference type="SAM" id="MobiDB-lite"/>
    </source>
</evidence>
<evidence type="ECO:0000313" key="3">
    <source>
        <dbReference type="Proteomes" id="UP000280296"/>
    </source>
</evidence>
<dbReference type="PANTHER" id="PTHR43428">
    <property type="entry name" value="ARSENATE REDUCTASE"/>
    <property type="match status" value="1"/>
</dbReference>
<protein>
    <recommendedName>
        <fullName evidence="4">Protein-tyrosine-phosphatase</fullName>
    </recommendedName>
</protein>
<dbReference type="AlphaFoldDB" id="A0A432MKJ3"/>
<keyword evidence="3" id="KW-1185">Reference proteome</keyword>